<accession>A0A0A1WF78</accession>
<sequence>MSSLWSMPTSQRRLMNFVRIWNVKLQHYQPIYAVGNWVQRLEYCRRACSGHEKEMPVFGNLYFMAQLKHLMVKVLLLLLEMFSAATTTNGKMFDINEHLK</sequence>
<gene>
    <name evidence="1" type="primary">RIM8</name>
    <name evidence="1" type="ORF">g.53927</name>
</gene>
<dbReference type="AlphaFoldDB" id="A0A0A1WF78"/>
<organism evidence="1">
    <name type="scientific">Zeugodacus cucurbitae</name>
    <name type="common">Melon fruit fly</name>
    <name type="synonym">Bactrocera cucurbitae</name>
    <dbReference type="NCBI Taxonomy" id="28588"/>
    <lineage>
        <taxon>Eukaryota</taxon>
        <taxon>Metazoa</taxon>
        <taxon>Ecdysozoa</taxon>
        <taxon>Arthropoda</taxon>
        <taxon>Hexapoda</taxon>
        <taxon>Insecta</taxon>
        <taxon>Pterygota</taxon>
        <taxon>Neoptera</taxon>
        <taxon>Endopterygota</taxon>
        <taxon>Diptera</taxon>
        <taxon>Brachycera</taxon>
        <taxon>Muscomorpha</taxon>
        <taxon>Tephritoidea</taxon>
        <taxon>Tephritidae</taxon>
        <taxon>Zeugodacus</taxon>
        <taxon>Zeugodacus</taxon>
    </lineage>
</organism>
<dbReference type="EMBL" id="GBXI01017214">
    <property type="protein sequence ID" value="JAC97077.1"/>
    <property type="molecule type" value="Transcribed_RNA"/>
</dbReference>
<reference evidence="1" key="2">
    <citation type="journal article" date="2015" name="Gigascience">
        <title>Reconstructing a comprehensive transcriptome assembly of a white-pupal translocated strain of the pest fruit fly Bactrocera cucurbitae.</title>
        <authorList>
            <person name="Sim S.B."/>
            <person name="Calla B."/>
            <person name="Hall B."/>
            <person name="DeRego T."/>
            <person name="Geib S.M."/>
        </authorList>
    </citation>
    <scope>NUCLEOTIDE SEQUENCE</scope>
</reference>
<name>A0A0A1WF78_ZEUCU</name>
<evidence type="ECO:0000313" key="1">
    <source>
        <dbReference type="EMBL" id="JAC97077.1"/>
    </source>
</evidence>
<protein>
    <submittedName>
        <fullName evidence="1">pH-response regulator protein palF/RIM8</fullName>
    </submittedName>
</protein>
<reference evidence="1" key="1">
    <citation type="submission" date="2014-11" db="EMBL/GenBank/DDBJ databases">
        <authorList>
            <person name="Geib S."/>
        </authorList>
    </citation>
    <scope>NUCLEOTIDE SEQUENCE</scope>
</reference>
<proteinExistence type="predicted"/>